<evidence type="ECO:0000256" key="1">
    <source>
        <dbReference type="SAM" id="MobiDB-lite"/>
    </source>
</evidence>
<dbReference type="InterPro" id="IPR027417">
    <property type="entry name" value="P-loop_NTPase"/>
</dbReference>
<feature type="domain" description="SF4 helicase" evidence="2">
    <location>
        <begin position="170"/>
        <end position="370"/>
    </location>
</feature>
<evidence type="ECO:0000313" key="4">
    <source>
        <dbReference type="Proteomes" id="UP000301424"/>
    </source>
</evidence>
<dbReference type="GO" id="GO:0005524">
    <property type="term" value="F:ATP binding"/>
    <property type="evidence" value="ECO:0007669"/>
    <property type="project" value="InterPro"/>
</dbReference>
<name>A0A482MM12_9CAUD</name>
<dbReference type="EMBL" id="MK552141">
    <property type="protein sequence ID" value="QBQ74698.1"/>
    <property type="molecule type" value="Genomic_DNA"/>
</dbReference>
<keyword evidence="3" id="KW-0067">ATP-binding</keyword>
<organism evidence="3 4">
    <name type="scientific">Burkholderia phage BcepSauron</name>
    <dbReference type="NCBI Taxonomy" id="2530033"/>
    <lineage>
        <taxon>Viruses</taxon>
        <taxon>Duplodnaviria</taxon>
        <taxon>Heunggongvirae</taxon>
        <taxon>Uroviricota</taxon>
        <taxon>Caudoviricetes</taxon>
        <taxon>Sarumanvirus</taxon>
        <taxon>Sarumanvirus bcepsauron</taxon>
    </lineage>
</organism>
<dbReference type="PANTHER" id="PTHR30153">
    <property type="entry name" value="REPLICATIVE DNA HELICASE DNAB"/>
    <property type="match status" value="1"/>
</dbReference>
<dbReference type="GO" id="GO:0003678">
    <property type="term" value="F:DNA helicase activity"/>
    <property type="evidence" value="ECO:0007669"/>
    <property type="project" value="InterPro"/>
</dbReference>
<dbReference type="Pfam" id="PF03796">
    <property type="entry name" value="DnaB_C"/>
    <property type="match status" value="1"/>
</dbReference>
<dbReference type="GO" id="GO:0006260">
    <property type="term" value="P:DNA replication"/>
    <property type="evidence" value="ECO:0007669"/>
    <property type="project" value="InterPro"/>
</dbReference>
<reference evidence="3 4" key="1">
    <citation type="submission" date="2019-02" db="EMBL/GenBank/DDBJ databases">
        <title>Complete genome sequence of Burkholderia cenocepacia phage BcepSauron.</title>
        <authorList>
            <person name="Park K."/>
            <person name="Gonzalez C."/>
            <person name="Liu M."/>
            <person name="Gill J."/>
        </authorList>
    </citation>
    <scope>NUCLEOTIDE SEQUENCE [LARGE SCALE GENOMIC DNA]</scope>
</reference>
<dbReference type="InterPro" id="IPR007694">
    <property type="entry name" value="DNA_helicase_DnaB-like_C"/>
</dbReference>
<evidence type="ECO:0000313" key="3">
    <source>
        <dbReference type="EMBL" id="QBQ74698.1"/>
    </source>
</evidence>
<protein>
    <submittedName>
        <fullName evidence="3">DNA helicase</fullName>
    </submittedName>
</protein>
<keyword evidence="3" id="KW-0347">Helicase</keyword>
<evidence type="ECO:0000259" key="2">
    <source>
        <dbReference type="PROSITE" id="PS51199"/>
    </source>
</evidence>
<keyword evidence="4" id="KW-1185">Reference proteome</keyword>
<keyword evidence="3" id="KW-0378">Hydrolase</keyword>
<dbReference type="PROSITE" id="PS51199">
    <property type="entry name" value="SF4_HELICASE"/>
    <property type="match status" value="1"/>
</dbReference>
<keyword evidence="3" id="KW-0547">Nucleotide-binding</keyword>
<dbReference type="SUPFAM" id="SSF52540">
    <property type="entry name" value="P-loop containing nucleoside triphosphate hydrolases"/>
    <property type="match status" value="1"/>
</dbReference>
<feature type="region of interest" description="Disordered" evidence="1">
    <location>
        <begin position="410"/>
        <end position="457"/>
    </location>
</feature>
<proteinExistence type="predicted"/>
<dbReference type="Gene3D" id="3.40.50.300">
    <property type="entry name" value="P-loop containing nucleotide triphosphate hydrolases"/>
    <property type="match status" value="1"/>
</dbReference>
<gene>
    <name evidence="3" type="ORF">BcepSauron_318</name>
</gene>
<accession>A0A482MM12</accession>
<sequence length="457" mass="50803">MATKASPRAELAALRAMTHKDKRVSGTLLSLVDESYFHYTESQEVYQAILRHMRETGTTPAYRILIEDPQVSEQSRKFLRDSQPTVTNIDEATKTARLLNKYRQIRGLEELAVQIDQTLNAKGKLDVGALLENVATGLATTRSTKSTKDSFTHFGVGNNATAMVKDLLYGEDNDEIIPTGIPEFDRRSGGIARGAMFSIAATSGAGKSTMANALAINMATMGYKVLMVPLEMSTKEMTARTMANIGDFDVTDILRKKLAAGERDLVMKRYKRWAKKVKDAGGRYTIFKPDMDMTIEEVVAATNAYDVDVMIIDYISLLKGADGDDQWRQLGSIARYAKINAESTNRVNILLCQLSEDGKIRYSRAINEHSNNAWTWAPTKEQKETGLVTIEQPKSRNSEPFPFPVRINYSRMRVEQAPQSDDLGEPGALGAPVSTDPKSEQRRKRAKEVPNLADMSD</sequence>
<dbReference type="PANTHER" id="PTHR30153:SF2">
    <property type="entry name" value="REPLICATIVE DNA HELICASE"/>
    <property type="match status" value="1"/>
</dbReference>
<dbReference type="Proteomes" id="UP000301424">
    <property type="component" value="Segment"/>
</dbReference>